<evidence type="ECO:0000256" key="2">
    <source>
        <dbReference type="ARBA" id="ARBA00022737"/>
    </source>
</evidence>
<dbReference type="SUPFAM" id="SSF48452">
    <property type="entry name" value="TPR-like"/>
    <property type="match status" value="1"/>
</dbReference>
<dbReference type="Gene3D" id="1.25.40.10">
    <property type="entry name" value="Tetratricopeptide repeat domain"/>
    <property type="match status" value="1"/>
</dbReference>
<evidence type="ECO:0000259" key="5">
    <source>
        <dbReference type="Pfam" id="PF23914"/>
    </source>
</evidence>
<gene>
    <name evidence="6" type="ORF">SAMN05421757_101694</name>
</gene>
<proteinExistence type="predicted"/>
<dbReference type="PANTHER" id="PTHR47870">
    <property type="entry name" value="CYTOCHROME C-TYPE BIOGENESIS PROTEIN CCMH"/>
    <property type="match status" value="1"/>
</dbReference>
<dbReference type="EMBL" id="FZOY01000001">
    <property type="protein sequence ID" value="SNS28483.1"/>
    <property type="molecule type" value="Genomic_DNA"/>
</dbReference>
<comment type="subcellular location">
    <subcellularLocation>
        <location evidence="1">Cell envelope</location>
    </subcellularLocation>
</comment>
<sequence length="503" mass="54211">MTFWIISALVALIAALLIGWPMLRPSEPGDAEPQDKDIGIYRDQLRSVEKDLARGVVTEEEAERLRTEIKRRILDADRAGSEQATHAPRGASYATAAVAGLVVIGGTFYLYDRIGAPGYEDLPLSKRLSMAEEQRQNRPSQAEFEAAMPATPPVAVGDEYAELIQKLRDAVSETPEDVEGWALLARSEANIGNIPAAHAAQRKLLDLKGDMATAQDYLTYAGLLIQAAGGNVSADADWALGNALQRDPHEPVARYYVGLMHLQTGRPDEAFQYWEPLLRQSRPSDPWVPVIRSRLESVAAMAGIKYSLPAPAPLPGGAGGPSAEDMAAAAEMSPEERQAFIQNMVDQLGARLAEEGGPPSDWARLIRAHGVMGNVEQATAIWTEAQQAFADPAALAPIRQAALDAGVEIEERGPSQEDIDAAAEMEPEDRQAMVQAMVDQLGERLATEGGPASDWAQLVRAHGVLGNTDRAAAIWGEAQQVFAERPEELELIRQAAVDAGVAE</sequence>
<dbReference type="InterPro" id="IPR051263">
    <property type="entry name" value="C-type_cytochrome_biogenesis"/>
</dbReference>
<keyword evidence="2" id="KW-0677">Repeat</keyword>
<reference evidence="6 7" key="1">
    <citation type="submission" date="2017-06" db="EMBL/GenBank/DDBJ databases">
        <authorList>
            <person name="Kim H.J."/>
            <person name="Triplett B.A."/>
        </authorList>
    </citation>
    <scope>NUCLEOTIDE SEQUENCE [LARGE SCALE GENOMIC DNA]</scope>
    <source>
        <strain evidence="6 7">DSM 29339</strain>
    </source>
</reference>
<evidence type="ECO:0000256" key="4">
    <source>
        <dbReference type="ARBA" id="ARBA00022803"/>
    </source>
</evidence>
<dbReference type="NCBIfam" id="TIGR03142">
    <property type="entry name" value="cytochro_ccmI"/>
    <property type="match status" value="1"/>
</dbReference>
<evidence type="ECO:0000256" key="3">
    <source>
        <dbReference type="ARBA" id="ARBA00022748"/>
    </source>
</evidence>
<dbReference type="InterPro" id="IPR056413">
    <property type="entry name" value="TPR_CcmH_CycH"/>
</dbReference>
<dbReference type="InterPro" id="IPR011990">
    <property type="entry name" value="TPR-like_helical_dom_sf"/>
</dbReference>
<evidence type="ECO:0000256" key="1">
    <source>
        <dbReference type="ARBA" id="ARBA00004196"/>
    </source>
</evidence>
<keyword evidence="4" id="KW-0802">TPR repeat</keyword>
<evidence type="ECO:0000313" key="6">
    <source>
        <dbReference type="EMBL" id="SNS28483.1"/>
    </source>
</evidence>
<dbReference type="AlphaFoldDB" id="A0A239D9Z2"/>
<protein>
    <submittedName>
        <fullName evidence="6">Cytochrome c-type biogenesis protein CcmH</fullName>
    </submittedName>
</protein>
<dbReference type="RefSeq" id="WP_176442751.1">
    <property type="nucleotide sequence ID" value="NZ_FZOY01000001.1"/>
</dbReference>
<dbReference type="PANTHER" id="PTHR47870:SF1">
    <property type="entry name" value="CYTOCHROME C-TYPE BIOGENESIS PROTEIN CCMH"/>
    <property type="match status" value="1"/>
</dbReference>
<dbReference type="GO" id="GO:0030313">
    <property type="term" value="C:cell envelope"/>
    <property type="evidence" value="ECO:0007669"/>
    <property type="project" value="UniProtKB-SubCell"/>
</dbReference>
<keyword evidence="3" id="KW-0201">Cytochrome c-type biogenesis</keyword>
<dbReference type="InterPro" id="IPR017560">
    <property type="entry name" value="Cyt_c_biogenesis_CcmI"/>
</dbReference>
<keyword evidence="7" id="KW-1185">Reference proteome</keyword>
<dbReference type="GO" id="GO:0017004">
    <property type="term" value="P:cytochrome complex assembly"/>
    <property type="evidence" value="ECO:0007669"/>
    <property type="project" value="UniProtKB-KW"/>
</dbReference>
<organism evidence="6 7">
    <name type="scientific">Tropicimonas sediminicola</name>
    <dbReference type="NCBI Taxonomy" id="1031541"/>
    <lineage>
        <taxon>Bacteria</taxon>
        <taxon>Pseudomonadati</taxon>
        <taxon>Pseudomonadota</taxon>
        <taxon>Alphaproteobacteria</taxon>
        <taxon>Rhodobacterales</taxon>
        <taxon>Roseobacteraceae</taxon>
        <taxon>Tropicimonas</taxon>
    </lineage>
</organism>
<dbReference type="Proteomes" id="UP000198426">
    <property type="component" value="Unassembled WGS sequence"/>
</dbReference>
<feature type="domain" description="Cytochrome c-type biogenesis protein H TPR" evidence="5">
    <location>
        <begin position="158"/>
        <end position="286"/>
    </location>
</feature>
<accession>A0A239D9Z2</accession>
<evidence type="ECO:0000313" key="7">
    <source>
        <dbReference type="Proteomes" id="UP000198426"/>
    </source>
</evidence>
<dbReference type="Pfam" id="PF23914">
    <property type="entry name" value="TPR_CcmH_CycH"/>
    <property type="match status" value="1"/>
</dbReference>
<name>A0A239D9Z2_9RHOB</name>